<name>A0A9P4Q7L2_9PEZI</name>
<reference evidence="2" key="1">
    <citation type="journal article" date="2020" name="Stud. Mycol.">
        <title>101 Dothideomycetes genomes: a test case for predicting lifestyles and emergence of pathogens.</title>
        <authorList>
            <person name="Haridas S."/>
            <person name="Albert R."/>
            <person name="Binder M."/>
            <person name="Bloem J."/>
            <person name="Labutti K."/>
            <person name="Salamov A."/>
            <person name="Andreopoulos B."/>
            <person name="Baker S."/>
            <person name="Barry K."/>
            <person name="Bills G."/>
            <person name="Bluhm B."/>
            <person name="Cannon C."/>
            <person name="Castanera R."/>
            <person name="Culley D."/>
            <person name="Daum C."/>
            <person name="Ezra D."/>
            <person name="Gonzalez J."/>
            <person name="Henrissat B."/>
            <person name="Kuo A."/>
            <person name="Liang C."/>
            <person name="Lipzen A."/>
            <person name="Lutzoni F."/>
            <person name="Magnuson J."/>
            <person name="Mondo S."/>
            <person name="Nolan M."/>
            <person name="Ohm R."/>
            <person name="Pangilinan J."/>
            <person name="Park H.-J."/>
            <person name="Ramirez L."/>
            <person name="Alfaro M."/>
            <person name="Sun H."/>
            <person name="Tritt A."/>
            <person name="Yoshinaga Y."/>
            <person name="Zwiers L.-H."/>
            <person name="Turgeon B."/>
            <person name="Goodwin S."/>
            <person name="Spatafora J."/>
            <person name="Crous P."/>
            <person name="Grigoriev I."/>
        </authorList>
    </citation>
    <scope>NUCLEOTIDE SEQUENCE</scope>
    <source>
        <strain evidence="2">CBS 116435</strain>
    </source>
</reference>
<comment type="caution">
    <text evidence="2">The sequence shown here is derived from an EMBL/GenBank/DDBJ whole genome shotgun (WGS) entry which is preliminary data.</text>
</comment>
<protein>
    <submittedName>
        <fullName evidence="2">Uncharacterized protein</fullName>
    </submittedName>
</protein>
<feature type="region of interest" description="Disordered" evidence="1">
    <location>
        <begin position="326"/>
        <end position="354"/>
    </location>
</feature>
<proteinExistence type="predicted"/>
<feature type="compositionally biased region" description="Polar residues" evidence="1">
    <location>
        <begin position="180"/>
        <end position="194"/>
    </location>
</feature>
<gene>
    <name evidence="2" type="ORF">K431DRAFT_284293</name>
</gene>
<dbReference type="Pfam" id="PF05841">
    <property type="entry name" value="Apc15p"/>
    <property type="match status" value="1"/>
</dbReference>
<evidence type="ECO:0000313" key="3">
    <source>
        <dbReference type="Proteomes" id="UP000799441"/>
    </source>
</evidence>
<dbReference type="GO" id="GO:0031145">
    <property type="term" value="P:anaphase-promoting complex-dependent catabolic process"/>
    <property type="evidence" value="ECO:0007669"/>
    <property type="project" value="InterPro"/>
</dbReference>
<accession>A0A9P4Q7L2</accession>
<evidence type="ECO:0000256" key="1">
    <source>
        <dbReference type="SAM" id="MobiDB-lite"/>
    </source>
</evidence>
<keyword evidence="3" id="KW-1185">Reference proteome</keyword>
<feature type="region of interest" description="Disordered" evidence="1">
    <location>
        <begin position="94"/>
        <end position="294"/>
    </location>
</feature>
<feature type="compositionally biased region" description="Basic and acidic residues" evidence="1">
    <location>
        <begin position="111"/>
        <end position="124"/>
    </location>
</feature>
<feature type="region of interest" description="Disordered" evidence="1">
    <location>
        <begin position="22"/>
        <end position="62"/>
    </location>
</feature>
<feature type="compositionally biased region" description="Polar residues" evidence="1">
    <location>
        <begin position="332"/>
        <end position="341"/>
    </location>
</feature>
<feature type="compositionally biased region" description="Basic and acidic residues" evidence="1">
    <location>
        <begin position="343"/>
        <end position="354"/>
    </location>
</feature>
<feature type="compositionally biased region" description="Acidic residues" evidence="1">
    <location>
        <begin position="156"/>
        <end position="171"/>
    </location>
</feature>
<dbReference type="EMBL" id="MU003785">
    <property type="protein sequence ID" value="KAF2722088.1"/>
    <property type="molecule type" value="Genomic_DNA"/>
</dbReference>
<dbReference type="OrthoDB" id="5320532at2759"/>
<dbReference type="Proteomes" id="UP000799441">
    <property type="component" value="Unassembled WGS sequence"/>
</dbReference>
<evidence type="ECO:0000313" key="2">
    <source>
        <dbReference type="EMBL" id="KAF2722088.1"/>
    </source>
</evidence>
<dbReference type="AlphaFoldDB" id="A0A9P4Q7L2"/>
<dbReference type="InterPro" id="IPR008402">
    <property type="entry name" value="APC_su15/mnd2"/>
</dbReference>
<feature type="compositionally biased region" description="Low complexity" evidence="1">
    <location>
        <begin position="36"/>
        <end position="45"/>
    </location>
</feature>
<dbReference type="GO" id="GO:0005680">
    <property type="term" value="C:anaphase-promoting complex"/>
    <property type="evidence" value="ECO:0007669"/>
    <property type="project" value="InterPro"/>
</dbReference>
<sequence length="354" mass="39505">MLSLPIVPAQYSDYTPFLSTSWHPRAHSPPPAFGAQQQQHQQQQHHSQRQQRQQREDEKLANARSSLALLAADEAAIAQRKSAVRNFGSYWIRPPGIPKTLQAQTEEEAERAEQEELARQERGMLDLQAQQQLEETRQRAAEAAAEAEAGDREERDLDDDIPEAEEADESNVDISGTGGTTIQSESLLGGSSQIEQRDIENENEMEEAELTGIARDEEDLGMERDLDMEQDLDNSVPEAGSYEHTDTEAEDSESDSELHDSFAYQSARRSARQIDRSQASLPSSAFRAPPQSELRASRLHDRFLAQEDLPRSPGSLNLSSSILESSFIGSSPVMQRSNQSARGRRDGRQRGRPS</sequence>
<organism evidence="2 3">
    <name type="scientific">Polychaeton citri CBS 116435</name>
    <dbReference type="NCBI Taxonomy" id="1314669"/>
    <lineage>
        <taxon>Eukaryota</taxon>
        <taxon>Fungi</taxon>
        <taxon>Dikarya</taxon>
        <taxon>Ascomycota</taxon>
        <taxon>Pezizomycotina</taxon>
        <taxon>Dothideomycetes</taxon>
        <taxon>Dothideomycetidae</taxon>
        <taxon>Capnodiales</taxon>
        <taxon>Capnodiaceae</taxon>
        <taxon>Polychaeton</taxon>
    </lineage>
</organism>